<sequence length="81" mass="9220">MKNKLTDLNNHLFEQIERLMDDEVMEKNADLEIKKADAVVKVAEAIIKNANLSLQAYKYADEWKTGNAKVPEMLRIGVGDE</sequence>
<accession>A0A8S5LKW4</accession>
<protein>
    <recommendedName>
        <fullName evidence="2">Phage protein</fullName>
    </recommendedName>
</protein>
<dbReference type="EMBL" id="BK015868">
    <property type="protein sequence ID" value="DAD70578.1"/>
    <property type="molecule type" value="Genomic_DNA"/>
</dbReference>
<name>A0A8S5LKW4_9CAUD</name>
<evidence type="ECO:0000313" key="1">
    <source>
        <dbReference type="EMBL" id="DAD70578.1"/>
    </source>
</evidence>
<proteinExistence type="predicted"/>
<evidence type="ECO:0008006" key="2">
    <source>
        <dbReference type="Google" id="ProtNLM"/>
    </source>
</evidence>
<reference evidence="1" key="1">
    <citation type="journal article" date="2021" name="Proc. Natl. Acad. Sci. U.S.A.">
        <title>A Catalog of Tens of Thousands of Viruses from Human Metagenomes Reveals Hidden Associations with Chronic Diseases.</title>
        <authorList>
            <person name="Tisza M.J."/>
            <person name="Buck C.B."/>
        </authorList>
    </citation>
    <scope>NUCLEOTIDE SEQUENCE</scope>
    <source>
        <strain evidence="1">CtvSF8</strain>
    </source>
</reference>
<organism evidence="1">
    <name type="scientific">Podoviridae sp. ctvSF8</name>
    <dbReference type="NCBI Taxonomy" id="2827621"/>
    <lineage>
        <taxon>Viruses</taxon>
        <taxon>Duplodnaviria</taxon>
        <taxon>Heunggongvirae</taxon>
        <taxon>Uroviricota</taxon>
        <taxon>Caudoviricetes</taxon>
    </lineage>
</organism>